<dbReference type="EMBL" id="MK318970">
    <property type="protein sequence ID" value="QCO89391.1"/>
    <property type="molecule type" value="Genomic_DNA"/>
</dbReference>
<evidence type="ECO:0000313" key="1">
    <source>
        <dbReference type="EMBL" id="QCO89391.1"/>
    </source>
</evidence>
<accession>A0A7S4ZT56</accession>
<geneLocation type="plasmid" evidence="1">
    <name>pC5.7d</name>
</geneLocation>
<name>A0A7S4ZT56_RHIRH</name>
<keyword evidence="1" id="KW-0614">Plasmid</keyword>
<dbReference type="AlphaFoldDB" id="A0A7S4ZT56"/>
<protein>
    <submittedName>
        <fullName evidence="1">Uncharacterized protein</fullName>
    </submittedName>
</protein>
<gene>
    <name evidence="1" type="ORF">pC5.7d_674</name>
</gene>
<sequence length="47" mass="5407">MLGIVRLAVLQTHKTDITKKEADSIRALQHIADRSKYCPIIFGRERN</sequence>
<reference evidence="1" key="1">
    <citation type="submission" date="2018-12" db="EMBL/GenBank/DDBJ databases">
        <title>Three Rhizobium rhizogenes strains isolated from the same crown gall tumor carry diverse plasmids.</title>
        <authorList>
            <person name="Pulawska J."/>
            <person name="Kuzmanovic N."/>
        </authorList>
    </citation>
    <scope>NUCLEOTIDE SEQUENCE</scope>
    <source>
        <strain evidence="1">C5.7</strain>
        <plasmid evidence="1">pC5.7d</plasmid>
    </source>
</reference>
<organism evidence="1">
    <name type="scientific">Rhizobium rhizogenes</name>
    <name type="common">Agrobacterium rhizogenes</name>
    <dbReference type="NCBI Taxonomy" id="359"/>
    <lineage>
        <taxon>Bacteria</taxon>
        <taxon>Pseudomonadati</taxon>
        <taxon>Pseudomonadota</taxon>
        <taxon>Alphaproteobacteria</taxon>
        <taxon>Hyphomicrobiales</taxon>
        <taxon>Rhizobiaceae</taxon>
        <taxon>Rhizobium/Agrobacterium group</taxon>
        <taxon>Rhizobium</taxon>
    </lineage>
</organism>
<proteinExistence type="predicted"/>